<name>A0A8S1TV57_PAROT</name>
<evidence type="ECO:0000313" key="4">
    <source>
        <dbReference type="EMBL" id="CAD8155804.1"/>
    </source>
</evidence>
<dbReference type="GO" id="GO:0005956">
    <property type="term" value="C:protein kinase CK2 complex"/>
    <property type="evidence" value="ECO:0007669"/>
    <property type="project" value="UniProtKB-UniRule"/>
</dbReference>
<sequence length="268" mass="31292">MSEESQYSEHPGGWIEWFCQLPQNQYLTEVDSEFIQDPNNYGHLIKQFNLFQQALQMILSSEQPDTLDLENEKFLELYTEASDIYGLLHQAFIQTPKGLAIMRERFLNGRFGHCPRVLCEKQNTIPIGLSESLKTSRIKVYCPRCKEAYAPRKSQADFDGAYFGRSFPMLLLLTYPDVHPKFTIQLGTELFTPFQPTLYGFKVRDEKQVSQSSTQLQSQLPQQQQQQQQIITEHTNGIVEKENHHQQEKQNAEQESKQQKKKKKNKKQ</sequence>
<dbReference type="GO" id="GO:0019887">
    <property type="term" value="F:protein kinase regulator activity"/>
    <property type="evidence" value="ECO:0007669"/>
    <property type="project" value="InterPro"/>
</dbReference>
<organism evidence="4 5">
    <name type="scientific">Paramecium octaurelia</name>
    <dbReference type="NCBI Taxonomy" id="43137"/>
    <lineage>
        <taxon>Eukaryota</taxon>
        <taxon>Sar</taxon>
        <taxon>Alveolata</taxon>
        <taxon>Ciliophora</taxon>
        <taxon>Intramacronucleata</taxon>
        <taxon>Oligohymenophorea</taxon>
        <taxon>Peniculida</taxon>
        <taxon>Parameciidae</taxon>
        <taxon>Paramecium</taxon>
    </lineage>
</organism>
<dbReference type="SMART" id="SM01085">
    <property type="entry name" value="CK_II_beta"/>
    <property type="match status" value="1"/>
</dbReference>
<dbReference type="PANTHER" id="PTHR11740">
    <property type="entry name" value="CASEIN KINASE II SUBUNIT BETA"/>
    <property type="match status" value="1"/>
</dbReference>
<protein>
    <recommendedName>
        <fullName evidence="2">Casein kinase II subunit beta</fullName>
        <shortName evidence="2">CK II beta</shortName>
    </recommendedName>
</protein>
<dbReference type="GO" id="GO:0005737">
    <property type="term" value="C:cytoplasm"/>
    <property type="evidence" value="ECO:0007669"/>
    <property type="project" value="TreeGrafter"/>
</dbReference>
<keyword evidence="5" id="KW-1185">Reference proteome</keyword>
<feature type="compositionally biased region" description="Low complexity" evidence="3">
    <location>
        <begin position="210"/>
        <end position="229"/>
    </location>
</feature>
<dbReference type="PANTHER" id="PTHR11740:SF0">
    <property type="entry name" value="CASEIN KINASE II SUBUNIT BETA"/>
    <property type="match status" value="1"/>
</dbReference>
<dbReference type="OrthoDB" id="2275560at2759"/>
<dbReference type="InterPro" id="IPR000704">
    <property type="entry name" value="Casein_kinase_II_reg-sub"/>
</dbReference>
<reference evidence="4" key="1">
    <citation type="submission" date="2021-01" db="EMBL/GenBank/DDBJ databases">
        <authorList>
            <consortium name="Genoscope - CEA"/>
            <person name="William W."/>
        </authorList>
    </citation>
    <scope>NUCLEOTIDE SEQUENCE</scope>
</reference>
<evidence type="ECO:0000313" key="5">
    <source>
        <dbReference type="Proteomes" id="UP000683925"/>
    </source>
</evidence>
<feature type="compositionally biased region" description="Basic residues" evidence="3">
    <location>
        <begin position="259"/>
        <end position="268"/>
    </location>
</feature>
<dbReference type="OMA" id="CEDIYFP"/>
<comment type="subunit">
    <text evidence="2">Tetramer of two alpha and two beta subunits.</text>
</comment>
<dbReference type="FunFam" id="2.20.25.20:FF:000001">
    <property type="entry name" value="Casein kinase II subunit beta"/>
    <property type="match status" value="1"/>
</dbReference>
<comment type="similarity">
    <text evidence="1 2">Belongs to the casein kinase 2 subunit beta family.</text>
</comment>
<dbReference type="EMBL" id="CAJJDP010000031">
    <property type="protein sequence ID" value="CAD8155804.1"/>
    <property type="molecule type" value="Genomic_DNA"/>
</dbReference>
<comment type="caution">
    <text evidence="4">The sequence shown here is derived from an EMBL/GenBank/DDBJ whole genome shotgun (WGS) entry which is preliminary data.</text>
</comment>
<evidence type="ECO:0000256" key="2">
    <source>
        <dbReference type="RuleBase" id="RU361268"/>
    </source>
</evidence>
<evidence type="ECO:0000256" key="1">
    <source>
        <dbReference type="ARBA" id="ARBA00006941"/>
    </source>
</evidence>
<dbReference type="Pfam" id="PF01214">
    <property type="entry name" value="CK_II_beta"/>
    <property type="match status" value="1"/>
</dbReference>
<proteinExistence type="inferred from homology"/>
<feature type="compositionally biased region" description="Basic and acidic residues" evidence="3">
    <location>
        <begin position="239"/>
        <end position="258"/>
    </location>
</feature>
<feature type="region of interest" description="Disordered" evidence="3">
    <location>
        <begin position="210"/>
        <end position="268"/>
    </location>
</feature>
<gene>
    <name evidence="4" type="ORF">POCTA_138.1.T0310129</name>
</gene>
<evidence type="ECO:0000256" key="3">
    <source>
        <dbReference type="SAM" id="MobiDB-lite"/>
    </source>
</evidence>
<dbReference type="Proteomes" id="UP000683925">
    <property type="component" value="Unassembled WGS sequence"/>
</dbReference>
<accession>A0A8S1TV57</accession>
<dbReference type="AlphaFoldDB" id="A0A8S1TV57"/>